<evidence type="ECO:0000256" key="1">
    <source>
        <dbReference type="ARBA" id="ARBA00003907"/>
    </source>
</evidence>
<name>A0A1W9ZPV5_MYCAI</name>
<evidence type="ECO:0000256" key="6">
    <source>
        <dbReference type="RuleBase" id="RU362030"/>
    </source>
</evidence>
<dbReference type="PANTHER" id="PTHR43619">
    <property type="entry name" value="S-ADENOSYL-L-METHIONINE-DEPENDENT METHYLTRANSFERASE YKTD-RELATED"/>
    <property type="match status" value="1"/>
</dbReference>
<comment type="function">
    <text evidence="1 6">Exhibits S-adenosyl-L-methionine-dependent methyltransferase activity.</text>
</comment>
<dbReference type="InterPro" id="IPR029063">
    <property type="entry name" value="SAM-dependent_MTases_sf"/>
</dbReference>
<sequence>MGRTDNDSWEITESVGATALGVAAARAAETDSENPLISDPFARVFLRAAGPGMWDWFAAPNLPARIAEIEPDLKPRMQGMVDYMAARTAFFDQFFLDATGAGARQVVILAAGLDSRAWRLPWPDGTTVYELDQPRVLEFKASTLRDKGAEPTCELVSVAVDLRHDWPSALREAGFDADAPSVWSAEGLLPFLPAAAQESLFERVQALGAPGSRIAVEAPGPDFLDEGARARQRQTMQRVRDLMAELDPERDIPDVQDLWYFEEREDVADWLGRHGWDVTVTPAPELMAGYDRRPPQDVDDATPQTLFVSAQRTGGN</sequence>
<accession>A0A1W9ZPV5</accession>
<dbReference type="GO" id="GO:0008168">
    <property type="term" value="F:methyltransferase activity"/>
    <property type="evidence" value="ECO:0007669"/>
    <property type="project" value="UniProtKB-UniRule"/>
</dbReference>
<evidence type="ECO:0000313" key="7">
    <source>
        <dbReference type="EMBL" id="ORA19693.1"/>
    </source>
</evidence>
<dbReference type="EMBL" id="MVHG01000006">
    <property type="protein sequence ID" value="ORA19693.1"/>
    <property type="molecule type" value="Genomic_DNA"/>
</dbReference>
<dbReference type="PANTHER" id="PTHR43619:SF2">
    <property type="entry name" value="S-ADENOSYL-L-METHIONINE-DEPENDENT METHYLTRANSFERASES SUPERFAMILY PROTEIN"/>
    <property type="match status" value="1"/>
</dbReference>
<dbReference type="InterPro" id="IPR007213">
    <property type="entry name" value="Ppm1/Ppm2/Tcmp"/>
</dbReference>
<dbReference type="Proteomes" id="UP000192707">
    <property type="component" value="Unassembled WGS sequence"/>
</dbReference>
<reference evidence="7 8" key="1">
    <citation type="submission" date="2016-12" db="EMBL/GenBank/DDBJ databases">
        <title>The new phylogeny of genus Mycobacterium.</title>
        <authorList>
            <person name="Tortoli E."/>
            <person name="Trovato A."/>
            <person name="Cirillo D.M."/>
        </authorList>
    </citation>
    <scope>NUCLEOTIDE SEQUENCE [LARGE SCALE GENOMIC DNA]</scope>
    <source>
        <strain evidence="7 8">DSM 45069</strain>
    </source>
</reference>
<dbReference type="SUPFAM" id="SSF53335">
    <property type="entry name" value="S-adenosyl-L-methionine-dependent methyltransferases"/>
    <property type="match status" value="1"/>
</dbReference>
<dbReference type="AlphaFoldDB" id="A0A1W9ZPV5"/>
<dbReference type="GO" id="GO:0032259">
    <property type="term" value="P:methylation"/>
    <property type="evidence" value="ECO:0007669"/>
    <property type="project" value="UniProtKB-KW"/>
</dbReference>
<dbReference type="EC" id="2.1.1.-" evidence="6"/>
<evidence type="ECO:0000256" key="2">
    <source>
        <dbReference type="ARBA" id="ARBA00008138"/>
    </source>
</evidence>
<dbReference type="InterPro" id="IPR011610">
    <property type="entry name" value="SAM_mthyl_Trfase_ML2640-like"/>
</dbReference>
<comment type="similarity">
    <text evidence="2 6">Belongs to the UPF0677 family.</text>
</comment>
<evidence type="ECO:0000256" key="3">
    <source>
        <dbReference type="ARBA" id="ARBA00022603"/>
    </source>
</evidence>
<dbReference type="OrthoDB" id="9806164at2"/>
<evidence type="ECO:0000256" key="4">
    <source>
        <dbReference type="ARBA" id="ARBA00022679"/>
    </source>
</evidence>
<proteinExistence type="inferred from homology"/>
<evidence type="ECO:0000313" key="8">
    <source>
        <dbReference type="Proteomes" id="UP000192707"/>
    </source>
</evidence>
<dbReference type="Gene3D" id="3.40.50.150">
    <property type="entry name" value="Vaccinia Virus protein VP39"/>
    <property type="match status" value="1"/>
</dbReference>
<dbReference type="RefSeq" id="WP_083063410.1">
    <property type="nucleotide sequence ID" value="NZ_MVHG01000006.1"/>
</dbReference>
<keyword evidence="3 6" id="KW-0489">Methyltransferase</keyword>
<dbReference type="NCBIfam" id="TIGR00027">
    <property type="entry name" value="mthyl_TIGR00027"/>
    <property type="match status" value="1"/>
</dbReference>
<evidence type="ECO:0000256" key="5">
    <source>
        <dbReference type="ARBA" id="ARBA00022691"/>
    </source>
</evidence>
<dbReference type="FunFam" id="3.40.50.150:FF:000152">
    <property type="entry name" value="S-adenosyl-L-methionine-dependent methyltransferase"/>
    <property type="match status" value="1"/>
</dbReference>
<gene>
    <name evidence="7" type="ORF">BST14_04680</name>
</gene>
<protein>
    <recommendedName>
        <fullName evidence="6">S-adenosyl-L-methionine-dependent methyltransferase</fullName>
        <ecNumber evidence="6">2.1.1.-</ecNumber>
    </recommendedName>
</protein>
<organism evidence="7 8">
    <name type="scientific">Mycobacterium arosiense ATCC BAA-1401 = DSM 45069</name>
    <dbReference type="NCBI Taxonomy" id="1265311"/>
    <lineage>
        <taxon>Bacteria</taxon>
        <taxon>Bacillati</taxon>
        <taxon>Actinomycetota</taxon>
        <taxon>Actinomycetes</taxon>
        <taxon>Mycobacteriales</taxon>
        <taxon>Mycobacteriaceae</taxon>
        <taxon>Mycobacterium</taxon>
        <taxon>Mycobacterium avium complex (MAC)</taxon>
    </lineage>
</organism>
<keyword evidence="4 7" id="KW-0808">Transferase</keyword>
<comment type="caution">
    <text evidence="7">The sequence shown here is derived from an EMBL/GenBank/DDBJ whole genome shotgun (WGS) entry which is preliminary data.</text>
</comment>
<dbReference type="Pfam" id="PF04072">
    <property type="entry name" value="LCM"/>
    <property type="match status" value="1"/>
</dbReference>
<keyword evidence="8" id="KW-1185">Reference proteome</keyword>
<keyword evidence="5 6" id="KW-0949">S-adenosyl-L-methionine</keyword>